<dbReference type="PROSITE" id="PS51318">
    <property type="entry name" value="TAT"/>
    <property type="match status" value="1"/>
</dbReference>
<gene>
    <name evidence="4" type="ORF">MMF98_03505</name>
</gene>
<feature type="domain" description="Leucine-binding protein" evidence="3">
    <location>
        <begin position="45"/>
        <end position="366"/>
    </location>
</feature>
<comment type="similarity">
    <text evidence="1">Belongs to the leucine-binding protein family.</text>
</comment>
<dbReference type="RefSeq" id="WP_243304366.1">
    <property type="nucleotide sequence ID" value="NZ_JALGBI010000001.1"/>
</dbReference>
<dbReference type="InterPro" id="IPR006311">
    <property type="entry name" value="TAT_signal"/>
</dbReference>
<name>A0A9X1VRZ8_9BURK</name>
<dbReference type="Gene3D" id="3.40.50.2300">
    <property type="match status" value="2"/>
</dbReference>
<dbReference type="SUPFAM" id="SSF53822">
    <property type="entry name" value="Periplasmic binding protein-like I"/>
    <property type="match status" value="1"/>
</dbReference>
<dbReference type="Pfam" id="PF13458">
    <property type="entry name" value="Peripla_BP_6"/>
    <property type="match status" value="1"/>
</dbReference>
<dbReference type="EMBL" id="JALGBI010000001">
    <property type="protein sequence ID" value="MCJ0762267.1"/>
    <property type="molecule type" value="Genomic_DNA"/>
</dbReference>
<reference evidence="4" key="1">
    <citation type="submission" date="2022-03" db="EMBL/GenBank/DDBJ databases">
        <authorList>
            <person name="Woo C.Y."/>
        </authorList>
    </citation>
    <scope>NUCLEOTIDE SEQUENCE</scope>
    <source>
        <strain evidence="4">CYS-02</strain>
    </source>
</reference>
<dbReference type="PANTHER" id="PTHR47235">
    <property type="entry name" value="BLR6548 PROTEIN"/>
    <property type="match status" value="1"/>
</dbReference>
<proteinExistence type="inferred from homology"/>
<comment type="caution">
    <text evidence="4">The sequence shown here is derived from an EMBL/GenBank/DDBJ whole genome shotgun (WGS) entry which is preliminary data.</text>
</comment>
<evidence type="ECO:0000259" key="3">
    <source>
        <dbReference type="Pfam" id="PF13458"/>
    </source>
</evidence>
<dbReference type="PANTHER" id="PTHR47235:SF1">
    <property type="entry name" value="BLR6548 PROTEIN"/>
    <property type="match status" value="1"/>
</dbReference>
<accession>A0A9X1VRZ8</accession>
<evidence type="ECO:0000313" key="4">
    <source>
        <dbReference type="EMBL" id="MCJ0762267.1"/>
    </source>
</evidence>
<dbReference type="InterPro" id="IPR028082">
    <property type="entry name" value="Peripla_BP_I"/>
</dbReference>
<evidence type="ECO:0000313" key="5">
    <source>
        <dbReference type="Proteomes" id="UP001139447"/>
    </source>
</evidence>
<dbReference type="Proteomes" id="UP001139447">
    <property type="component" value="Unassembled WGS sequence"/>
</dbReference>
<evidence type="ECO:0000256" key="1">
    <source>
        <dbReference type="ARBA" id="ARBA00010062"/>
    </source>
</evidence>
<dbReference type="AlphaFoldDB" id="A0A9X1VRZ8"/>
<sequence>MASARRVNTPKAEKNTITRRSLLAAAGLAAVAPARPQSAVAPVKTIRLGQSLPMTGPHALLATSYRQSAAAAFKEANERPQMRELRYELVSLDDGGDPEQTRANVRHLVAGQGAHVLFGFGGEGANRAGAMAAEAFGMPYIAPVSGAVELRSSRRPGAFVFRASHSDEIRYIARHAETIGLSRLALVYESTFLGLEMRSAMLDLLEGARRENAVLTSIDTAGSEYTVPGAVATLMQSNPHAVVLGSNDVASASFVRALRAAGWKGYLYALSSVGSQGLAERLGSLVTGISVTQVVPLPNTDALKVCLDHRAFCARNGIAPTFHTMEAWIGATMFVEATRSLRSTQSTEIAKALRAAREHDFGGYVGRWFESRPNPLAQVSLTVYDRDGRLRT</sequence>
<organism evidence="4 5">
    <name type="scientific">Variovorax terrae</name>
    <dbReference type="NCBI Taxonomy" id="2923278"/>
    <lineage>
        <taxon>Bacteria</taxon>
        <taxon>Pseudomonadati</taxon>
        <taxon>Pseudomonadota</taxon>
        <taxon>Betaproteobacteria</taxon>
        <taxon>Burkholderiales</taxon>
        <taxon>Comamonadaceae</taxon>
        <taxon>Variovorax</taxon>
    </lineage>
</organism>
<keyword evidence="2" id="KW-0732">Signal</keyword>
<dbReference type="InterPro" id="IPR028081">
    <property type="entry name" value="Leu-bd"/>
</dbReference>
<protein>
    <submittedName>
        <fullName evidence="4">ABC transporter substrate-binding protein</fullName>
    </submittedName>
</protein>
<evidence type="ECO:0000256" key="2">
    <source>
        <dbReference type="ARBA" id="ARBA00022729"/>
    </source>
</evidence>
<keyword evidence="5" id="KW-1185">Reference proteome</keyword>